<evidence type="ECO:0000256" key="1">
    <source>
        <dbReference type="SAM" id="MobiDB-lite"/>
    </source>
</evidence>
<protein>
    <submittedName>
        <fullName evidence="2">Uncharacterized protein</fullName>
    </submittedName>
</protein>
<organism evidence="2 3">
    <name type="scientific">Sphagnum troendelagicum</name>
    <dbReference type="NCBI Taxonomy" id="128251"/>
    <lineage>
        <taxon>Eukaryota</taxon>
        <taxon>Viridiplantae</taxon>
        <taxon>Streptophyta</taxon>
        <taxon>Embryophyta</taxon>
        <taxon>Bryophyta</taxon>
        <taxon>Sphagnophytina</taxon>
        <taxon>Sphagnopsida</taxon>
        <taxon>Sphagnales</taxon>
        <taxon>Sphagnaceae</taxon>
        <taxon>Sphagnum</taxon>
    </lineage>
</organism>
<accession>A0ABP0UCL6</accession>
<feature type="region of interest" description="Disordered" evidence="1">
    <location>
        <begin position="1"/>
        <end position="25"/>
    </location>
</feature>
<gene>
    <name evidence="2" type="ORF">CSSPTR1EN2_LOCUS12842</name>
</gene>
<evidence type="ECO:0000313" key="3">
    <source>
        <dbReference type="Proteomes" id="UP001497512"/>
    </source>
</evidence>
<reference evidence="2" key="1">
    <citation type="submission" date="2024-02" db="EMBL/GenBank/DDBJ databases">
        <authorList>
            <consortium name="ELIXIR-Norway"/>
            <consortium name="Elixir Norway"/>
        </authorList>
    </citation>
    <scope>NUCLEOTIDE SEQUENCE</scope>
</reference>
<evidence type="ECO:0000313" key="2">
    <source>
        <dbReference type="EMBL" id="CAK9215659.1"/>
    </source>
</evidence>
<sequence length="71" mass="7939">MDPEKPSSKHISFLTGGDPGIPDRGVAVPEPVRKQVYKENQHMENVLPDSRNEGNLLQSVFFSINNTCFPQ</sequence>
<keyword evidence="3" id="KW-1185">Reference proteome</keyword>
<proteinExistence type="predicted"/>
<dbReference type="EMBL" id="OZ019894">
    <property type="protein sequence ID" value="CAK9215659.1"/>
    <property type="molecule type" value="Genomic_DNA"/>
</dbReference>
<name>A0ABP0UCL6_9BRYO</name>
<dbReference type="Proteomes" id="UP001497512">
    <property type="component" value="Chromosome 2"/>
</dbReference>